<proteinExistence type="inferred from homology"/>
<evidence type="ECO:0000256" key="3">
    <source>
        <dbReference type="ARBA" id="ARBA00022884"/>
    </source>
</evidence>
<dbReference type="GO" id="GO:0006412">
    <property type="term" value="P:translation"/>
    <property type="evidence" value="ECO:0007669"/>
    <property type="project" value="InterPro"/>
</dbReference>
<feature type="transmembrane region" description="Helical" evidence="7">
    <location>
        <begin position="65"/>
        <end position="83"/>
    </location>
</feature>
<dbReference type="EMBL" id="KV003152">
    <property type="protein sequence ID" value="KZV37152.1"/>
    <property type="molecule type" value="Genomic_DNA"/>
</dbReference>
<feature type="region of interest" description="Disordered" evidence="6">
    <location>
        <begin position="621"/>
        <end position="655"/>
    </location>
</feature>
<dbReference type="PANTHER" id="PTHR12956:SF38">
    <property type="entry name" value="HEXOSYLTRANSFERASE MUCI70-RELATED"/>
    <property type="match status" value="1"/>
</dbReference>
<feature type="region of interest" description="Disordered" evidence="6">
    <location>
        <begin position="1"/>
        <end position="25"/>
    </location>
</feature>
<reference evidence="9 10" key="1">
    <citation type="journal article" date="2015" name="Proc. Natl. Acad. Sci. U.S.A.">
        <title>The resurrection genome of Boea hygrometrica: A blueprint for survival of dehydration.</title>
        <authorList>
            <person name="Xiao L."/>
            <person name="Yang G."/>
            <person name="Zhang L."/>
            <person name="Yang X."/>
            <person name="Zhao S."/>
            <person name="Ji Z."/>
            <person name="Zhou Q."/>
            <person name="Hu M."/>
            <person name="Wang Y."/>
            <person name="Chen M."/>
            <person name="Xu Y."/>
            <person name="Jin H."/>
            <person name="Xiao X."/>
            <person name="Hu G."/>
            <person name="Bao F."/>
            <person name="Hu Y."/>
            <person name="Wan P."/>
            <person name="Li L."/>
            <person name="Deng X."/>
            <person name="Kuang T."/>
            <person name="Xiang C."/>
            <person name="Zhu J.K."/>
            <person name="Oliver M.J."/>
            <person name="He Y."/>
        </authorList>
    </citation>
    <scope>NUCLEOTIDE SEQUENCE [LARGE SCALE GENOMIC DNA]</scope>
    <source>
        <strain evidence="10">cv. XS01</strain>
    </source>
</reference>
<keyword evidence="3" id="KW-0694">RNA-binding</keyword>
<dbReference type="InterPro" id="IPR028909">
    <property type="entry name" value="bL21-like"/>
</dbReference>
<name>A0A2Z7BRA3_9LAMI</name>
<dbReference type="GO" id="GO:0019843">
    <property type="term" value="F:rRNA binding"/>
    <property type="evidence" value="ECO:0007669"/>
    <property type="project" value="UniProtKB-KW"/>
</dbReference>
<dbReference type="HAMAP" id="MF_01363">
    <property type="entry name" value="Ribosomal_bL21"/>
    <property type="match status" value="1"/>
</dbReference>
<dbReference type="Proteomes" id="UP000250235">
    <property type="component" value="Unassembled WGS sequence"/>
</dbReference>
<dbReference type="Pfam" id="PF04765">
    <property type="entry name" value="TOD1_MUCI70"/>
    <property type="match status" value="1"/>
</dbReference>
<evidence type="ECO:0000256" key="7">
    <source>
        <dbReference type="SAM" id="Phobius"/>
    </source>
</evidence>
<protein>
    <recommendedName>
        <fullName evidence="8">TOD1/MUCI70 glycosyltransferase-like domain-containing protein</fullName>
    </recommendedName>
</protein>
<dbReference type="AlphaFoldDB" id="A0A2Z7BRA3"/>
<evidence type="ECO:0000256" key="2">
    <source>
        <dbReference type="ARBA" id="ARBA00022730"/>
    </source>
</evidence>
<keyword evidence="2" id="KW-0699">rRNA-binding</keyword>
<dbReference type="InterPro" id="IPR048354">
    <property type="entry name" value="TOD1_MUCI70_glycTrfase_dom"/>
</dbReference>
<keyword evidence="7" id="KW-0472">Membrane</keyword>
<organism evidence="9 10">
    <name type="scientific">Dorcoceras hygrometricum</name>
    <dbReference type="NCBI Taxonomy" id="472368"/>
    <lineage>
        <taxon>Eukaryota</taxon>
        <taxon>Viridiplantae</taxon>
        <taxon>Streptophyta</taxon>
        <taxon>Embryophyta</taxon>
        <taxon>Tracheophyta</taxon>
        <taxon>Spermatophyta</taxon>
        <taxon>Magnoliopsida</taxon>
        <taxon>eudicotyledons</taxon>
        <taxon>Gunneridae</taxon>
        <taxon>Pentapetalae</taxon>
        <taxon>asterids</taxon>
        <taxon>lamiids</taxon>
        <taxon>Lamiales</taxon>
        <taxon>Gesneriaceae</taxon>
        <taxon>Didymocarpoideae</taxon>
        <taxon>Trichosporeae</taxon>
        <taxon>Loxocarpinae</taxon>
        <taxon>Dorcoceras</taxon>
    </lineage>
</organism>
<evidence type="ECO:0000259" key="8">
    <source>
        <dbReference type="Pfam" id="PF04765"/>
    </source>
</evidence>
<accession>A0A2Z7BRA3</accession>
<dbReference type="InterPro" id="IPR006852">
    <property type="entry name" value="TOD1_MUCI70"/>
</dbReference>
<dbReference type="PROSITE" id="PS01169">
    <property type="entry name" value="RIBOSOMAL_L21"/>
    <property type="match status" value="1"/>
</dbReference>
<gene>
    <name evidence="9" type="ORF">F511_15072</name>
</gene>
<evidence type="ECO:0000256" key="1">
    <source>
        <dbReference type="ARBA" id="ARBA00008563"/>
    </source>
</evidence>
<dbReference type="GO" id="GO:0003735">
    <property type="term" value="F:structural constituent of ribosome"/>
    <property type="evidence" value="ECO:0007669"/>
    <property type="project" value="InterPro"/>
</dbReference>
<keyword evidence="4" id="KW-0689">Ribosomal protein</keyword>
<evidence type="ECO:0000313" key="9">
    <source>
        <dbReference type="EMBL" id="KZV37152.1"/>
    </source>
</evidence>
<dbReference type="GO" id="GO:0005840">
    <property type="term" value="C:ribosome"/>
    <property type="evidence" value="ECO:0007669"/>
    <property type="project" value="UniProtKB-KW"/>
</dbReference>
<evidence type="ECO:0000313" key="10">
    <source>
        <dbReference type="Proteomes" id="UP000250235"/>
    </source>
</evidence>
<dbReference type="OrthoDB" id="1905162at2759"/>
<keyword evidence="5" id="KW-0687">Ribonucleoprotein</keyword>
<feature type="compositionally biased region" description="Low complexity" evidence="6">
    <location>
        <begin position="10"/>
        <end position="25"/>
    </location>
</feature>
<feature type="domain" description="TOD1/MUCI70 glycosyltransferase-like" evidence="8">
    <location>
        <begin position="197"/>
        <end position="509"/>
    </location>
</feature>
<dbReference type="InterPro" id="IPR018258">
    <property type="entry name" value="Ribosomal_bL21_CS"/>
</dbReference>
<feature type="compositionally biased region" description="Acidic residues" evidence="6">
    <location>
        <begin position="628"/>
        <end position="651"/>
    </location>
</feature>
<dbReference type="InterPro" id="IPR036164">
    <property type="entry name" value="bL21-like_sf"/>
</dbReference>
<keyword evidence="7" id="KW-1133">Transmembrane helix</keyword>
<sequence length="815" mass="92447">MTTGSYDLRSSGSNGPSQQQQIPNSLLSLPVQTTPSVSSRKPHKMFKEKDILFHWICKLAPRNKIGMLLLSLVSAVVFVWVLYVGKVEVTRETIIPKIDVQSRPMSKEKYDMNGILTPKLKETQKIANVTPAPSAPAYFLGYTLPPGNPCEGFTLPPPPADKKRTGPRPCPVCYLPMEDVLALMPNVPSFSPVLKNLTYVQEDNLTKTEFGGSEFGGYPSLKQRSDSFDVRESMNVHCGFVRGLKPGHQTGFDIAAPDLLEMETCQGVVVASAIFGAFDIIRQPKNISEYTRRNSCFHMFVDEETEAFLTNSSELRMDKKIGLWRIVVVHNLPYSDPRRNGKIPKLLLHRLFPNTRYSLWVDAKLELVVDPYQILERFLWRKNASFAISRHYRRFDVFVEAEANKAAGKYENGSIDFQIEFYKKEGLTPFSADKFPITSDVPEGCVLIREHVPISNLFSCLWFNEVDRFTPRDQISFATVRDKIRLKTNYTIDMFLDCERRNFVIQGYHRDLLEHWAPPPPPNAPAPPPPPMTIENMNARPAEILAKRSLKSPAKEVGGVTAMANRRCLQSLARYFHSSRTLIPISHSSARASIHFKNPNPINRVCQDFYASPRYSLFSRHFASTPPTDDDSDIDESDHEAEETDSEDEEAVLSPMDRDREAAEIGYKVIGPLQESDPVFKPYEPVFAIVQIGSHQFKVSNGDSIFTERLKFCDINDKLILNKVLMLGSKSQTIIGRPMLPDAAVHAVVEEHALDAKVIIFKKKRRKNYRRTKGHRQELTKLRITDIQGIEKPEKVIPLKTEKKEKLRKLAIDAV</sequence>
<comment type="similarity">
    <text evidence="1">Belongs to the bacterial ribosomal protein bL21 family.</text>
</comment>
<dbReference type="GO" id="GO:1990904">
    <property type="term" value="C:ribonucleoprotein complex"/>
    <property type="evidence" value="ECO:0007669"/>
    <property type="project" value="UniProtKB-KW"/>
</dbReference>
<evidence type="ECO:0000256" key="5">
    <source>
        <dbReference type="ARBA" id="ARBA00023274"/>
    </source>
</evidence>
<evidence type="ECO:0000256" key="4">
    <source>
        <dbReference type="ARBA" id="ARBA00022980"/>
    </source>
</evidence>
<keyword evidence="10" id="KW-1185">Reference proteome</keyword>
<dbReference type="PANTHER" id="PTHR12956">
    <property type="entry name" value="ALKALINE CERAMIDASE-RELATED"/>
    <property type="match status" value="1"/>
</dbReference>
<dbReference type="NCBIfam" id="TIGR00061">
    <property type="entry name" value="L21"/>
    <property type="match status" value="1"/>
</dbReference>
<evidence type="ECO:0000256" key="6">
    <source>
        <dbReference type="SAM" id="MobiDB-lite"/>
    </source>
</evidence>
<dbReference type="InterPro" id="IPR001787">
    <property type="entry name" value="Ribosomal_bL21"/>
</dbReference>
<dbReference type="Pfam" id="PF00829">
    <property type="entry name" value="Ribosomal_L21p"/>
    <property type="match status" value="1"/>
</dbReference>
<keyword evidence="7" id="KW-0812">Transmembrane</keyword>
<dbReference type="GO" id="GO:0005737">
    <property type="term" value="C:cytoplasm"/>
    <property type="evidence" value="ECO:0007669"/>
    <property type="project" value="UniProtKB-ARBA"/>
</dbReference>
<dbReference type="SUPFAM" id="SSF141091">
    <property type="entry name" value="L21p-like"/>
    <property type="match status" value="1"/>
</dbReference>